<dbReference type="CDD" id="cd07377">
    <property type="entry name" value="WHTH_GntR"/>
    <property type="match status" value="1"/>
</dbReference>
<dbReference type="GO" id="GO:0003700">
    <property type="term" value="F:DNA-binding transcription factor activity"/>
    <property type="evidence" value="ECO:0007669"/>
    <property type="project" value="InterPro"/>
</dbReference>
<evidence type="ECO:0000313" key="7">
    <source>
        <dbReference type="EMBL" id="EET02930.1"/>
    </source>
</evidence>
<dbReference type="Gene3D" id="1.10.10.10">
    <property type="entry name" value="Winged helix-like DNA-binding domain superfamily/Winged helix DNA-binding domain"/>
    <property type="match status" value="1"/>
</dbReference>
<keyword evidence="3" id="KW-0805">Transcription regulation</keyword>
<dbReference type="CDD" id="cd00609">
    <property type="entry name" value="AAT_like"/>
    <property type="match status" value="1"/>
</dbReference>
<protein>
    <submittedName>
        <fullName evidence="7">Transcriptional regulator, GntR family/aminotransferase, classes I and II</fullName>
    </submittedName>
</protein>
<dbReference type="GO" id="GO:0008483">
    <property type="term" value="F:transaminase activity"/>
    <property type="evidence" value="ECO:0007669"/>
    <property type="project" value="UniProtKB-KW"/>
</dbReference>
<dbReference type="InterPro" id="IPR036388">
    <property type="entry name" value="WH-like_DNA-bd_sf"/>
</dbReference>
<dbReference type="Gene3D" id="3.90.1150.10">
    <property type="entry name" value="Aspartate Aminotransferase, domain 1"/>
    <property type="match status" value="1"/>
</dbReference>
<gene>
    <name evidence="7" type="ORF">BURPS1710A_A3105</name>
</gene>
<dbReference type="HOGENOM" id="CLU_017584_0_0_4"/>
<dbReference type="InterPro" id="IPR004839">
    <property type="entry name" value="Aminotransferase_I/II_large"/>
</dbReference>
<dbReference type="GO" id="GO:0030170">
    <property type="term" value="F:pyridoxal phosphate binding"/>
    <property type="evidence" value="ECO:0007669"/>
    <property type="project" value="InterPro"/>
</dbReference>
<dbReference type="SUPFAM" id="SSF46785">
    <property type="entry name" value="Winged helix' DNA-binding domain"/>
    <property type="match status" value="1"/>
</dbReference>
<dbReference type="AlphaFoldDB" id="A0A0E1VQ09"/>
<sequence length="478" mass="51312">MAICMMSSASRIDCDAASYDRESIQSNNCHGYIGMAHARYKRLVDTLAADIRSGRLPPGARLPTHRKLAAAEGLALVTATRVYAELEAMGLVSGETGRGTFVRETALPRGLGVDQHASAAGVVDLAFNYPSLPEQAELLRGALRQLASSGDLDALLRYQPHGGRWHERASVARHLARRGLSVDAQRVAIVNGAQHGLAVTAMALLRPGDVVAVDALTYPGFKVVADAQHLELAPLPASGQGPDPDALERLCRTRRVRAVYTMPTLHNPLGWVTSAHRRRRLVAIARRHGLLIIEDGAYAFLADDPPEPIAALAPEATVYVSGLSKNVATGLRVGFVAAPEPWAPAIERAIRGTTWNTPGVMTAIACGWLDDGTVERLEADKRRDAAARQAIASEAFAGLRCIRHPASYFVWLPLADDARADRVAMTLMRERVAVSTAEPFATSAHAPHAIRVALGSVDPPTLRDALGKVRRAIDAHSY</sequence>
<dbReference type="SMART" id="SM00345">
    <property type="entry name" value="HTH_GNTR"/>
    <property type="match status" value="1"/>
</dbReference>
<accession>A0A0E1VQ09</accession>
<evidence type="ECO:0000256" key="3">
    <source>
        <dbReference type="ARBA" id="ARBA00023015"/>
    </source>
</evidence>
<dbReference type="GO" id="GO:0003677">
    <property type="term" value="F:DNA binding"/>
    <property type="evidence" value="ECO:0007669"/>
    <property type="project" value="UniProtKB-KW"/>
</dbReference>
<dbReference type="PANTHER" id="PTHR46577">
    <property type="entry name" value="HTH-TYPE TRANSCRIPTIONAL REGULATORY PROTEIN GABR"/>
    <property type="match status" value="1"/>
</dbReference>
<evidence type="ECO:0000256" key="1">
    <source>
        <dbReference type="ARBA" id="ARBA00005384"/>
    </source>
</evidence>
<dbReference type="Proteomes" id="UP000001812">
    <property type="component" value="Chromosome II"/>
</dbReference>
<dbReference type="InterPro" id="IPR015424">
    <property type="entry name" value="PyrdxlP-dep_Trfase"/>
</dbReference>
<dbReference type="InterPro" id="IPR000524">
    <property type="entry name" value="Tscrpt_reg_HTH_GntR"/>
</dbReference>
<dbReference type="EMBL" id="CM000833">
    <property type="protein sequence ID" value="EET02930.1"/>
    <property type="molecule type" value="Genomic_DNA"/>
</dbReference>
<keyword evidence="2" id="KW-0663">Pyridoxal phosphate</keyword>
<dbReference type="InterPro" id="IPR015421">
    <property type="entry name" value="PyrdxlP-dep_Trfase_major"/>
</dbReference>
<dbReference type="PANTHER" id="PTHR46577:SF1">
    <property type="entry name" value="HTH-TYPE TRANSCRIPTIONAL REGULATORY PROTEIN GABR"/>
    <property type="match status" value="1"/>
</dbReference>
<dbReference type="InterPro" id="IPR015422">
    <property type="entry name" value="PyrdxlP-dep_Trfase_small"/>
</dbReference>
<reference evidence="7" key="1">
    <citation type="submission" date="2009-05" db="EMBL/GenBank/DDBJ databases">
        <authorList>
            <person name="Harkins D.M."/>
            <person name="DeShazer D."/>
            <person name="Woods D.E."/>
            <person name="Brinkac L.M."/>
            <person name="Brown K.A."/>
            <person name="Hung G.C."/>
            <person name="Tuanyok A."/>
            <person name="Zhang B."/>
            <person name="Nierman W.C."/>
        </authorList>
    </citation>
    <scope>NUCLEOTIDE SEQUENCE [LARGE SCALE GENOMIC DNA]</scope>
    <source>
        <strain evidence="7">1710a</strain>
    </source>
</reference>
<dbReference type="InterPro" id="IPR036390">
    <property type="entry name" value="WH_DNA-bd_sf"/>
</dbReference>
<comment type="similarity">
    <text evidence="1">In the C-terminal section; belongs to the class-I pyridoxal-phosphate-dependent aminotransferase family.</text>
</comment>
<keyword evidence="4" id="KW-0238">DNA-binding</keyword>
<keyword evidence="5" id="KW-0804">Transcription</keyword>
<evidence type="ECO:0000256" key="5">
    <source>
        <dbReference type="ARBA" id="ARBA00023163"/>
    </source>
</evidence>
<feature type="domain" description="HTH gntR-type" evidence="6">
    <location>
        <begin position="37"/>
        <end position="105"/>
    </location>
</feature>
<proteinExistence type="inferred from homology"/>
<evidence type="ECO:0000256" key="4">
    <source>
        <dbReference type="ARBA" id="ARBA00023125"/>
    </source>
</evidence>
<dbReference type="InterPro" id="IPR051446">
    <property type="entry name" value="HTH_trans_reg/aminotransferase"/>
</dbReference>
<dbReference type="Gene3D" id="3.40.640.10">
    <property type="entry name" value="Type I PLP-dependent aspartate aminotransferase-like (Major domain)"/>
    <property type="match status" value="1"/>
</dbReference>
<organism evidence="7">
    <name type="scientific">Burkholderia pseudomallei 1710a</name>
    <dbReference type="NCBI Taxonomy" id="320371"/>
    <lineage>
        <taxon>Bacteria</taxon>
        <taxon>Pseudomonadati</taxon>
        <taxon>Pseudomonadota</taxon>
        <taxon>Betaproteobacteria</taxon>
        <taxon>Burkholderiales</taxon>
        <taxon>Burkholderiaceae</taxon>
        <taxon>Burkholderia</taxon>
        <taxon>pseudomallei group</taxon>
    </lineage>
</organism>
<dbReference type="PROSITE" id="PS50949">
    <property type="entry name" value="HTH_GNTR"/>
    <property type="match status" value="1"/>
</dbReference>
<dbReference type="Pfam" id="PF00155">
    <property type="entry name" value="Aminotran_1_2"/>
    <property type="match status" value="1"/>
</dbReference>
<name>A0A0E1VQ09_BURPE</name>
<dbReference type="SUPFAM" id="SSF53383">
    <property type="entry name" value="PLP-dependent transferases"/>
    <property type="match status" value="1"/>
</dbReference>
<keyword evidence="7" id="KW-0808">Transferase</keyword>
<evidence type="ECO:0000256" key="2">
    <source>
        <dbReference type="ARBA" id="ARBA00022898"/>
    </source>
</evidence>
<evidence type="ECO:0000259" key="6">
    <source>
        <dbReference type="PROSITE" id="PS50949"/>
    </source>
</evidence>
<keyword evidence="7" id="KW-0032">Aminotransferase</keyword>
<dbReference type="Pfam" id="PF00392">
    <property type="entry name" value="GntR"/>
    <property type="match status" value="1"/>
</dbReference>